<keyword evidence="1" id="KW-0238">DNA-binding</keyword>
<dbReference type="CDD" id="cd04765">
    <property type="entry name" value="HTH_MlrA-like_sg2"/>
    <property type="match status" value="1"/>
</dbReference>
<evidence type="ECO:0000256" key="1">
    <source>
        <dbReference type="ARBA" id="ARBA00023125"/>
    </source>
</evidence>
<evidence type="ECO:0000256" key="2">
    <source>
        <dbReference type="SAM" id="MobiDB-lite"/>
    </source>
</evidence>
<proteinExistence type="predicted"/>
<evidence type="ECO:0000313" key="4">
    <source>
        <dbReference type="EMBL" id="QGT78129.1"/>
    </source>
</evidence>
<feature type="domain" description="HTH merR-type" evidence="3">
    <location>
        <begin position="19"/>
        <end position="89"/>
    </location>
</feature>
<sequence length="176" mass="19877">MTAQSKTEFTFPPIPSKRYFTIGEVGQLCDVKSHVLRYWEQEFEPLKPIKRRGNRRYYQRHDIELIRLIRTLLYDQGFTIAGARQQLAALPKASSRESSSALEAVRDMRERISQSGGNLLALDPQGEAGNDTVPSAPPAEAPLPAGRQLDLREIRLGLEALVDELAPYCNERQPED</sequence>
<evidence type="ECO:0000313" key="5">
    <source>
        <dbReference type="Proteomes" id="UP000427716"/>
    </source>
</evidence>
<evidence type="ECO:0000259" key="3">
    <source>
        <dbReference type="PROSITE" id="PS50937"/>
    </source>
</evidence>
<dbReference type="Gene3D" id="1.10.1660.10">
    <property type="match status" value="1"/>
</dbReference>
<dbReference type="InterPro" id="IPR009061">
    <property type="entry name" value="DNA-bd_dom_put_sf"/>
</dbReference>
<gene>
    <name evidence="4" type="ORF">GM160_04020</name>
</gene>
<dbReference type="Pfam" id="PF13411">
    <property type="entry name" value="MerR_1"/>
    <property type="match status" value="1"/>
</dbReference>
<dbReference type="PROSITE" id="PS50937">
    <property type="entry name" value="HTH_MERR_2"/>
    <property type="match status" value="1"/>
</dbReference>
<dbReference type="GO" id="GO:0003700">
    <property type="term" value="F:DNA-binding transcription factor activity"/>
    <property type="evidence" value="ECO:0007669"/>
    <property type="project" value="InterPro"/>
</dbReference>
<dbReference type="AlphaFoldDB" id="A0A6I6CVM4"/>
<dbReference type="EMBL" id="CP046415">
    <property type="protein sequence ID" value="QGT78129.1"/>
    <property type="molecule type" value="Genomic_DNA"/>
</dbReference>
<dbReference type="SMART" id="SM00422">
    <property type="entry name" value="HTH_MERR"/>
    <property type="match status" value="1"/>
</dbReference>
<dbReference type="PANTHER" id="PTHR30204">
    <property type="entry name" value="REDOX-CYCLING DRUG-SENSING TRANSCRIPTIONAL ACTIVATOR SOXR"/>
    <property type="match status" value="1"/>
</dbReference>
<dbReference type="GO" id="GO:0003677">
    <property type="term" value="F:DNA binding"/>
    <property type="evidence" value="ECO:0007669"/>
    <property type="project" value="UniProtKB-KW"/>
</dbReference>
<dbReference type="InterPro" id="IPR000551">
    <property type="entry name" value="MerR-type_HTH_dom"/>
</dbReference>
<dbReference type="PANTHER" id="PTHR30204:SF15">
    <property type="entry name" value="BLL5018 PROTEIN"/>
    <property type="match status" value="1"/>
</dbReference>
<name>A0A6I6CVM4_9GAMM</name>
<dbReference type="FunFam" id="1.10.1660.10:FF:000003">
    <property type="entry name" value="MerR family transcriptional regulator"/>
    <property type="match status" value="1"/>
</dbReference>
<dbReference type="SUPFAM" id="SSF46955">
    <property type="entry name" value="Putative DNA-binding domain"/>
    <property type="match status" value="1"/>
</dbReference>
<organism evidence="4 5">
    <name type="scientific">Guyparkeria halophila</name>
    <dbReference type="NCBI Taxonomy" id="47960"/>
    <lineage>
        <taxon>Bacteria</taxon>
        <taxon>Pseudomonadati</taxon>
        <taxon>Pseudomonadota</taxon>
        <taxon>Gammaproteobacteria</taxon>
        <taxon>Chromatiales</taxon>
        <taxon>Thioalkalibacteraceae</taxon>
        <taxon>Guyparkeria</taxon>
    </lineage>
</organism>
<feature type="region of interest" description="Disordered" evidence="2">
    <location>
        <begin position="118"/>
        <end position="146"/>
    </location>
</feature>
<dbReference type="InterPro" id="IPR047057">
    <property type="entry name" value="MerR_fam"/>
</dbReference>
<dbReference type="Proteomes" id="UP000427716">
    <property type="component" value="Chromosome"/>
</dbReference>
<protein>
    <submittedName>
        <fullName evidence="4">MerR family transcriptional regulator</fullName>
    </submittedName>
</protein>
<reference evidence="4 5" key="1">
    <citation type="submission" date="2019-11" db="EMBL/GenBank/DDBJ databases">
        <authorList>
            <person name="Zhang J."/>
            <person name="Sun C."/>
        </authorList>
    </citation>
    <scope>NUCLEOTIDE SEQUENCE [LARGE SCALE GENOMIC DNA]</scope>
    <source>
        <strain evidence="5">sp2</strain>
    </source>
</reference>
<accession>A0A6I6CVM4</accession>
<keyword evidence="5" id="KW-1185">Reference proteome</keyword>
<dbReference type="KEGG" id="ghl:GM160_04020"/>